<dbReference type="GO" id="GO:0005886">
    <property type="term" value="C:plasma membrane"/>
    <property type="evidence" value="ECO:0007669"/>
    <property type="project" value="UniProtKB-SubCell"/>
</dbReference>
<evidence type="ECO:0000256" key="1">
    <source>
        <dbReference type="ARBA" id="ARBA00006139"/>
    </source>
</evidence>
<evidence type="ECO:0000256" key="7">
    <source>
        <dbReference type="ARBA" id="ARBA00022801"/>
    </source>
</evidence>
<proteinExistence type="inferred from homology"/>
<feature type="active site" evidence="10">
    <location>
        <position position="157"/>
    </location>
</feature>
<evidence type="ECO:0000256" key="10">
    <source>
        <dbReference type="HAMAP-Rule" id="MF_00161"/>
    </source>
</evidence>
<name>A0A1Y1RZ01_9SPIO</name>
<dbReference type="AlphaFoldDB" id="A0A1Y1RZ01"/>
<dbReference type="InterPro" id="IPR001872">
    <property type="entry name" value="Peptidase_A8"/>
</dbReference>
<dbReference type="PRINTS" id="PR00781">
    <property type="entry name" value="LIPOSIGPTASE"/>
</dbReference>
<evidence type="ECO:0000256" key="2">
    <source>
        <dbReference type="ARBA" id="ARBA00022475"/>
    </source>
</evidence>
<dbReference type="STRING" id="1963862.B4O97_07410"/>
<keyword evidence="2 10" id="KW-1003">Cell membrane</keyword>
<comment type="function">
    <text evidence="10">This protein specifically catalyzes the removal of signal peptides from prolipoproteins.</text>
</comment>
<dbReference type="EMBL" id="MWQY01000007">
    <property type="protein sequence ID" value="ORC35889.1"/>
    <property type="molecule type" value="Genomic_DNA"/>
</dbReference>
<dbReference type="RefSeq" id="WP_083049665.1">
    <property type="nucleotide sequence ID" value="NZ_MWQY01000007.1"/>
</dbReference>
<feature type="transmembrane region" description="Helical" evidence="10">
    <location>
        <begin position="152"/>
        <end position="173"/>
    </location>
</feature>
<dbReference type="GO" id="GO:0006508">
    <property type="term" value="P:proteolysis"/>
    <property type="evidence" value="ECO:0007669"/>
    <property type="project" value="UniProtKB-KW"/>
</dbReference>
<accession>A0A1Y1RZ01</accession>
<comment type="caution">
    <text evidence="10">Lacks conserved residue(s) required for the propagation of feature annotation.</text>
</comment>
<evidence type="ECO:0000256" key="9">
    <source>
        <dbReference type="ARBA" id="ARBA00023136"/>
    </source>
</evidence>
<organism evidence="12 13">
    <name type="scientific">Marispirochaeta aestuarii</name>
    <dbReference type="NCBI Taxonomy" id="1963862"/>
    <lineage>
        <taxon>Bacteria</taxon>
        <taxon>Pseudomonadati</taxon>
        <taxon>Spirochaetota</taxon>
        <taxon>Spirochaetia</taxon>
        <taxon>Spirochaetales</taxon>
        <taxon>Spirochaetaceae</taxon>
        <taxon>Marispirochaeta</taxon>
    </lineage>
</organism>
<sequence>MNTTAADRPEKTKNLNLYLPLVLTAVIILADQLTKLLIVANIPYHTVGFAWGGDFLWILHTRNLGVAFSIGYGLPAAVRGIVFVLLPLAVLAGVLVYYFRTSELSVLQRWCIAVIIGGGLGNQIDRIFRPQGVVDFVSVKFYGIMGLERWPAFNVADASIVVGGILLAFSFLLQGREKTGKEERMKNEVENRE</sequence>
<reference evidence="12 13" key="1">
    <citation type="submission" date="2017-03" db="EMBL/GenBank/DDBJ databases">
        <title>Draft Genome sequence of Marispirochaeta sp. strain JC444.</title>
        <authorList>
            <person name="Shivani Y."/>
            <person name="Subhash Y."/>
            <person name="Sasikala C."/>
            <person name="Ramana C."/>
        </authorList>
    </citation>
    <scope>NUCLEOTIDE SEQUENCE [LARGE SCALE GENOMIC DNA]</scope>
    <source>
        <strain evidence="12 13">JC444</strain>
    </source>
</reference>
<dbReference type="NCBIfam" id="TIGR00077">
    <property type="entry name" value="lspA"/>
    <property type="match status" value="1"/>
</dbReference>
<evidence type="ECO:0000256" key="5">
    <source>
        <dbReference type="ARBA" id="ARBA00022692"/>
    </source>
</evidence>
<dbReference type="PANTHER" id="PTHR33695:SF1">
    <property type="entry name" value="LIPOPROTEIN SIGNAL PEPTIDASE"/>
    <property type="match status" value="1"/>
</dbReference>
<evidence type="ECO:0000313" key="12">
    <source>
        <dbReference type="EMBL" id="ORC35889.1"/>
    </source>
</evidence>
<feature type="transmembrane region" description="Helical" evidence="10">
    <location>
        <begin position="81"/>
        <end position="99"/>
    </location>
</feature>
<dbReference type="HAMAP" id="MF_00161">
    <property type="entry name" value="LspA"/>
    <property type="match status" value="1"/>
</dbReference>
<comment type="catalytic activity">
    <reaction evidence="10">
        <text>Release of signal peptides from bacterial membrane prolipoproteins. Hydrolyzes -Xaa-Yaa-Zaa-|-(S,diacylglyceryl)Cys-, in which Xaa is hydrophobic (preferably Leu), and Yaa (Ala or Ser) and Zaa (Gly or Ala) have small, neutral side chains.</text>
        <dbReference type="EC" id="3.4.23.36"/>
    </reaction>
</comment>
<keyword evidence="7 10" id="KW-0378">Hydrolase</keyword>
<comment type="caution">
    <text evidence="12">The sequence shown here is derived from an EMBL/GenBank/DDBJ whole genome shotgun (WGS) entry which is preliminary data.</text>
</comment>
<comment type="pathway">
    <text evidence="10">Protein modification; lipoprotein biosynthesis (signal peptide cleavage).</text>
</comment>
<feature type="active site" evidence="10">
    <location>
        <position position="135"/>
    </location>
</feature>
<dbReference type="Proteomes" id="UP000192343">
    <property type="component" value="Unassembled WGS sequence"/>
</dbReference>
<keyword evidence="4 10" id="KW-0645">Protease</keyword>
<protein>
    <recommendedName>
        <fullName evidence="10">Lipoprotein signal peptidase</fullName>
        <ecNumber evidence="10">3.4.23.36</ecNumber>
    </recommendedName>
    <alternativeName>
        <fullName evidence="10">Prolipoprotein signal peptidase</fullName>
    </alternativeName>
    <alternativeName>
        <fullName evidence="10">Signal peptidase II</fullName>
        <shortName evidence="10">SPase II</shortName>
    </alternativeName>
</protein>
<dbReference type="UniPathway" id="UPA00665"/>
<dbReference type="OrthoDB" id="9810259at2"/>
<comment type="subcellular location">
    <subcellularLocation>
        <location evidence="10">Cell membrane</location>
        <topology evidence="10">Multi-pass membrane protein</topology>
    </subcellularLocation>
</comment>
<feature type="transmembrane region" description="Helical" evidence="10">
    <location>
        <begin position="21"/>
        <end position="43"/>
    </location>
</feature>
<gene>
    <name evidence="10" type="primary">lspA</name>
    <name evidence="12" type="ORF">B4O97_07410</name>
</gene>
<keyword evidence="6 10" id="KW-0064">Aspartyl protease</keyword>
<keyword evidence="8 10" id="KW-1133">Transmembrane helix</keyword>
<comment type="similarity">
    <text evidence="1 10 11">Belongs to the peptidase A8 family.</text>
</comment>
<keyword evidence="9 10" id="KW-0472">Membrane</keyword>
<keyword evidence="5 10" id="KW-0812">Transmembrane</keyword>
<evidence type="ECO:0000256" key="6">
    <source>
        <dbReference type="ARBA" id="ARBA00022750"/>
    </source>
</evidence>
<keyword evidence="13" id="KW-1185">Reference proteome</keyword>
<dbReference type="Pfam" id="PF01252">
    <property type="entry name" value="Peptidase_A8"/>
    <property type="match status" value="1"/>
</dbReference>
<dbReference type="PANTHER" id="PTHR33695">
    <property type="entry name" value="LIPOPROTEIN SIGNAL PEPTIDASE"/>
    <property type="match status" value="1"/>
</dbReference>
<evidence type="ECO:0000256" key="11">
    <source>
        <dbReference type="RuleBase" id="RU004181"/>
    </source>
</evidence>
<dbReference type="GO" id="GO:0004190">
    <property type="term" value="F:aspartic-type endopeptidase activity"/>
    <property type="evidence" value="ECO:0007669"/>
    <property type="project" value="UniProtKB-UniRule"/>
</dbReference>
<evidence type="ECO:0000256" key="4">
    <source>
        <dbReference type="ARBA" id="ARBA00022670"/>
    </source>
</evidence>
<keyword evidence="3" id="KW-0997">Cell inner membrane</keyword>
<evidence type="ECO:0000256" key="3">
    <source>
        <dbReference type="ARBA" id="ARBA00022519"/>
    </source>
</evidence>
<evidence type="ECO:0000313" key="13">
    <source>
        <dbReference type="Proteomes" id="UP000192343"/>
    </source>
</evidence>
<evidence type="ECO:0000256" key="8">
    <source>
        <dbReference type="ARBA" id="ARBA00022989"/>
    </source>
</evidence>
<dbReference type="EC" id="3.4.23.36" evidence="10"/>